<name>A0A158CUS3_9BURK</name>
<keyword evidence="2" id="KW-1185">Reference proteome</keyword>
<dbReference type="Proteomes" id="UP000054903">
    <property type="component" value="Unassembled WGS sequence"/>
</dbReference>
<evidence type="ECO:0000313" key="1">
    <source>
        <dbReference type="EMBL" id="SAK86123.1"/>
    </source>
</evidence>
<sequence length="78" mass="8205">MRDMAIVAVLGDGRRGILSDAFFMPAFIRSLLGQTSQGAASASEENGTLDFRPEPAAREVEVVGGRLGVVARRAVEGT</sequence>
<proteinExistence type="predicted"/>
<protein>
    <submittedName>
        <fullName evidence="1">Uncharacterized protein</fullName>
    </submittedName>
</protein>
<organism evidence="1 2">
    <name type="scientific">Caballeronia fortuita</name>
    <dbReference type="NCBI Taxonomy" id="1777138"/>
    <lineage>
        <taxon>Bacteria</taxon>
        <taxon>Pseudomonadati</taxon>
        <taxon>Pseudomonadota</taxon>
        <taxon>Betaproteobacteria</taxon>
        <taxon>Burkholderiales</taxon>
        <taxon>Burkholderiaceae</taxon>
        <taxon>Caballeronia</taxon>
    </lineage>
</organism>
<accession>A0A158CUS3</accession>
<dbReference type="EMBL" id="FCNX02000012">
    <property type="protein sequence ID" value="SAK86123.1"/>
    <property type="molecule type" value="Genomic_DNA"/>
</dbReference>
<gene>
    <name evidence="1" type="ORF">AWB77_04570</name>
</gene>
<comment type="caution">
    <text evidence="1">The sequence shown here is derived from an EMBL/GenBank/DDBJ whole genome shotgun (WGS) entry which is preliminary data.</text>
</comment>
<evidence type="ECO:0000313" key="2">
    <source>
        <dbReference type="Proteomes" id="UP000054903"/>
    </source>
</evidence>
<dbReference type="STRING" id="1777138.AWB77_04570"/>
<reference evidence="1" key="1">
    <citation type="submission" date="2016-01" db="EMBL/GenBank/DDBJ databases">
        <authorList>
            <person name="Peeters C."/>
        </authorList>
    </citation>
    <scope>NUCLEOTIDE SEQUENCE</scope>
    <source>
        <strain evidence="1">LMG 29320</strain>
    </source>
</reference>
<dbReference type="AlphaFoldDB" id="A0A158CUS3"/>